<keyword evidence="3 6" id="KW-0812">Transmembrane</keyword>
<keyword evidence="5 6" id="KW-0472">Membrane</keyword>
<evidence type="ECO:0000256" key="6">
    <source>
        <dbReference type="SAM" id="Phobius"/>
    </source>
</evidence>
<proteinExistence type="predicted"/>
<evidence type="ECO:0000256" key="3">
    <source>
        <dbReference type="ARBA" id="ARBA00022692"/>
    </source>
</evidence>
<evidence type="ECO:0000256" key="1">
    <source>
        <dbReference type="ARBA" id="ARBA00004651"/>
    </source>
</evidence>
<feature type="transmembrane region" description="Helical" evidence="6">
    <location>
        <begin position="141"/>
        <end position="165"/>
    </location>
</feature>
<keyword evidence="8" id="KW-1185">Reference proteome</keyword>
<reference evidence="8" key="1">
    <citation type="submission" date="2015-07" db="EMBL/GenBank/DDBJ databases">
        <authorList>
            <person name="Urmite Genomes"/>
        </authorList>
    </citation>
    <scope>NUCLEOTIDE SEQUENCE [LARGE SCALE GENOMIC DNA]</scope>
    <source>
        <strain evidence="8">type strain: ATCC 49404</strain>
    </source>
</reference>
<dbReference type="InterPro" id="IPR020948">
    <property type="entry name" value="P_starv_induced_PsiE-like"/>
</dbReference>
<gene>
    <name evidence="7" type="ORF">BN2156_01706</name>
</gene>
<dbReference type="Proteomes" id="UP000199147">
    <property type="component" value="Unassembled WGS sequence"/>
</dbReference>
<evidence type="ECO:0000256" key="5">
    <source>
        <dbReference type="ARBA" id="ARBA00023136"/>
    </source>
</evidence>
<dbReference type="GO" id="GO:0005886">
    <property type="term" value="C:plasma membrane"/>
    <property type="evidence" value="ECO:0007669"/>
    <property type="project" value="UniProtKB-SubCell"/>
</dbReference>
<evidence type="ECO:0000313" key="7">
    <source>
        <dbReference type="EMBL" id="CRZ14850.1"/>
    </source>
</evidence>
<evidence type="ECO:0008006" key="9">
    <source>
        <dbReference type="Google" id="ProtNLM"/>
    </source>
</evidence>
<sequence length="182" mass="19849">MSSQPDAPDWNIVSAVAQRQETEGEQERERFADRALRIAEDTVYWSIAALLLAGSIVLIVAQVNTMLRLGSTPAVPVMLELLDGLLLVFIFVELLYAVRTSLRSRELVAEPFLIVGILACIKEIVVVSVDAAKLFDKGPEFARAIVQVGVLGGLVLVLAVAIFVLRLQRLGADHMQDKPDAT</sequence>
<dbReference type="EMBL" id="CWKH01000001">
    <property type="protein sequence ID" value="CRZ14850.1"/>
    <property type="molecule type" value="Genomic_DNA"/>
</dbReference>
<feature type="transmembrane region" description="Helical" evidence="6">
    <location>
        <begin position="108"/>
        <end position="129"/>
    </location>
</feature>
<feature type="transmembrane region" description="Helical" evidence="6">
    <location>
        <begin position="75"/>
        <end position="96"/>
    </location>
</feature>
<keyword evidence="4 6" id="KW-1133">Transmembrane helix</keyword>
<comment type="subcellular location">
    <subcellularLocation>
        <location evidence="1">Cell membrane</location>
        <topology evidence="1">Multi-pass membrane protein</topology>
    </subcellularLocation>
</comment>
<protein>
    <recommendedName>
        <fullName evidence="9">Phosphate-starvation-inducible E</fullName>
    </recommendedName>
</protein>
<evidence type="ECO:0000256" key="2">
    <source>
        <dbReference type="ARBA" id="ARBA00022475"/>
    </source>
</evidence>
<dbReference type="AlphaFoldDB" id="A0A0H5RL57"/>
<organism evidence="7 8">
    <name type="scientific">Mycolicibacterium neworleansense</name>
    <dbReference type="NCBI Taxonomy" id="146018"/>
    <lineage>
        <taxon>Bacteria</taxon>
        <taxon>Bacillati</taxon>
        <taxon>Actinomycetota</taxon>
        <taxon>Actinomycetes</taxon>
        <taxon>Mycobacteriales</taxon>
        <taxon>Mycobacteriaceae</taxon>
        <taxon>Mycolicibacterium</taxon>
    </lineage>
</organism>
<accession>A0A0H5RL57</accession>
<dbReference type="Pfam" id="PF06146">
    <property type="entry name" value="PsiE"/>
    <property type="match status" value="1"/>
</dbReference>
<evidence type="ECO:0000313" key="8">
    <source>
        <dbReference type="Proteomes" id="UP000199147"/>
    </source>
</evidence>
<feature type="transmembrane region" description="Helical" evidence="6">
    <location>
        <begin position="43"/>
        <end position="63"/>
    </location>
</feature>
<name>A0A0H5RL57_9MYCO</name>
<evidence type="ECO:0000256" key="4">
    <source>
        <dbReference type="ARBA" id="ARBA00022989"/>
    </source>
</evidence>
<keyword evidence="2" id="KW-1003">Cell membrane</keyword>